<accession>A0A919RXK3</accession>
<comment type="caution">
    <text evidence="1">The sequence shown here is derived from an EMBL/GenBank/DDBJ whole genome shotgun (WGS) entry which is preliminary data.</text>
</comment>
<protein>
    <recommendedName>
        <fullName evidence="3">Nucleotidyltransferase family protein</fullName>
    </recommendedName>
</protein>
<organism evidence="1 2">
    <name type="scientific">Clostridium polyendosporum</name>
    <dbReference type="NCBI Taxonomy" id="69208"/>
    <lineage>
        <taxon>Bacteria</taxon>
        <taxon>Bacillati</taxon>
        <taxon>Bacillota</taxon>
        <taxon>Clostridia</taxon>
        <taxon>Eubacteriales</taxon>
        <taxon>Clostridiaceae</taxon>
        <taxon>Clostridium</taxon>
    </lineage>
</organism>
<evidence type="ECO:0000313" key="2">
    <source>
        <dbReference type="Proteomes" id="UP000679179"/>
    </source>
</evidence>
<dbReference type="RefSeq" id="WP_212902151.1">
    <property type="nucleotide sequence ID" value="NZ_BOPZ01000001.1"/>
</dbReference>
<dbReference type="Gene3D" id="3.30.460.40">
    <property type="match status" value="1"/>
</dbReference>
<dbReference type="EMBL" id="BOPZ01000001">
    <property type="protein sequence ID" value="GIM27388.1"/>
    <property type="molecule type" value="Genomic_DNA"/>
</dbReference>
<evidence type="ECO:0000313" key="1">
    <source>
        <dbReference type="EMBL" id="GIM27388.1"/>
    </source>
</evidence>
<dbReference type="AlphaFoldDB" id="A0A919RXK3"/>
<name>A0A919RXK3_9CLOT</name>
<dbReference type="Proteomes" id="UP000679179">
    <property type="component" value="Unassembled WGS sequence"/>
</dbReference>
<reference evidence="1" key="1">
    <citation type="submission" date="2021-03" db="EMBL/GenBank/DDBJ databases">
        <title>Taxonomic study of Clostridium polyendosporum from meadow-gley soil under rice.</title>
        <authorList>
            <person name="Kobayashi H."/>
            <person name="Tanizawa Y."/>
            <person name="Yagura M."/>
        </authorList>
    </citation>
    <scope>NUCLEOTIDE SEQUENCE</scope>
    <source>
        <strain evidence="1">JCM 30710</strain>
    </source>
</reference>
<proteinExistence type="predicted"/>
<keyword evidence="2" id="KW-1185">Reference proteome</keyword>
<sequence>MNSTQKTLVTLLSAAIRGKDIDKLDIHDINWREVYEEAKAHEVYALIYPLFKKMSKTCNIDSILLTEWSKDTIINSIVQTQHINQMKNVFKAFEEDGVPVIALKGLILRDLYPRPEFRTMSDADILVKEEFVEAAETVLLQLGYKKDSSIAYECCFIHENNLSIDLHWSLSNHEHLRNVAPFEDTVWNNLRELDFHGVKVQALSLEYELMHLFIHIASHMIKSGFGVRQLCDIVVFIESERTAIDWDLLFDLSESCRLNKLISVILTLCDTLLDLNVPATYKTNYFDSAEYIKILTNEVFESGVYGKRDETRVTSTRILSHSLQSNDDFNKFKLIFRYVFPSSDKLDKRYSYASKYTFLIVFAWLHRIFYELFLNTFKRLKELFKLSSTASLVKDRFDLIDWLQL</sequence>
<gene>
    <name evidence="1" type="ORF">CPJCM30710_00540</name>
</gene>
<dbReference type="Pfam" id="PF14907">
    <property type="entry name" value="NTP_transf_5"/>
    <property type="match status" value="1"/>
</dbReference>
<dbReference type="InterPro" id="IPR039498">
    <property type="entry name" value="NTP_transf_5"/>
</dbReference>
<evidence type="ECO:0008006" key="3">
    <source>
        <dbReference type="Google" id="ProtNLM"/>
    </source>
</evidence>